<sequence length="111" mass="12568">METDVVGKEQDKLLTIEVAYARSDQQKVLEIEVSNGTSVHDAVKISGMMDYFPELDIETAKLGIFGKVIVKGREHSVKAGDRVEIYRPLLADPKEVRRRRAEQARNARQTK</sequence>
<dbReference type="EMBL" id="NSIT01000534">
    <property type="protein sequence ID" value="PJE77523.1"/>
    <property type="molecule type" value="Genomic_DNA"/>
</dbReference>
<evidence type="ECO:0000256" key="1">
    <source>
        <dbReference type="ARBA" id="ARBA00010645"/>
    </source>
</evidence>
<dbReference type="InterPro" id="IPR005346">
    <property type="entry name" value="RnfH"/>
</dbReference>
<dbReference type="Pfam" id="PF03658">
    <property type="entry name" value="Ub-RnfH"/>
    <property type="match status" value="1"/>
</dbReference>
<name>A0A2H9T2S4_9ZZZZ</name>
<protein>
    <submittedName>
        <fullName evidence="2">Persistence and stress-resistance antitoxin PasI</fullName>
    </submittedName>
</protein>
<gene>
    <name evidence="2" type="primary">pasI</name>
    <name evidence="2" type="ORF">CI610_03551</name>
</gene>
<dbReference type="AlphaFoldDB" id="A0A2H9T2S4"/>
<accession>A0A2H9T2S4</accession>
<dbReference type="InterPro" id="IPR037021">
    <property type="entry name" value="RnfH_sf"/>
</dbReference>
<comment type="caution">
    <text evidence="2">The sequence shown here is derived from an EMBL/GenBank/DDBJ whole genome shotgun (WGS) entry which is preliminary data.</text>
</comment>
<dbReference type="SUPFAM" id="SSF54285">
    <property type="entry name" value="MoaD/ThiS"/>
    <property type="match status" value="1"/>
</dbReference>
<dbReference type="HAMAP" id="MF_00460">
    <property type="entry name" value="UPF0125_RnfH"/>
    <property type="match status" value="1"/>
</dbReference>
<reference evidence="2" key="1">
    <citation type="journal article" date="2017" name="Appl. Environ. Microbiol.">
        <title>Molecular characterization of an Endozoicomonas-like organism causing infection in king scallop Pecten maximus L.</title>
        <authorList>
            <person name="Cano I."/>
            <person name="van Aerle R."/>
            <person name="Ross S."/>
            <person name="Verner-Jeffreys D.W."/>
            <person name="Paley R.K."/>
            <person name="Rimmer G."/>
            <person name="Ryder D."/>
            <person name="Hooper P."/>
            <person name="Stone D."/>
            <person name="Feist S.W."/>
        </authorList>
    </citation>
    <scope>NUCLEOTIDE SEQUENCE</scope>
</reference>
<proteinExistence type="inferred from homology"/>
<dbReference type="PANTHER" id="PTHR37483">
    <property type="entry name" value="UPF0125 PROTEIN RATB"/>
    <property type="match status" value="1"/>
</dbReference>
<dbReference type="PANTHER" id="PTHR37483:SF1">
    <property type="entry name" value="UPF0125 PROTEIN RATB"/>
    <property type="match status" value="1"/>
</dbReference>
<dbReference type="NCBIfam" id="NF002490">
    <property type="entry name" value="PRK01777.1"/>
    <property type="match status" value="1"/>
</dbReference>
<evidence type="ECO:0000313" key="2">
    <source>
        <dbReference type="EMBL" id="PJE77523.1"/>
    </source>
</evidence>
<organism evidence="2">
    <name type="scientific">invertebrate metagenome</name>
    <dbReference type="NCBI Taxonomy" id="1711999"/>
    <lineage>
        <taxon>unclassified sequences</taxon>
        <taxon>metagenomes</taxon>
        <taxon>organismal metagenomes</taxon>
    </lineage>
</organism>
<dbReference type="InterPro" id="IPR016155">
    <property type="entry name" value="Mopterin_synth/thiamin_S_b"/>
</dbReference>
<dbReference type="Gene3D" id="3.10.20.280">
    <property type="entry name" value="RnfH-like"/>
    <property type="match status" value="1"/>
</dbReference>
<comment type="similarity">
    <text evidence="1">Belongs to the UPF0125 (RnfH) family.</text>
</comment>